<dbReference type="InterPro" id="IPR018358">
    <property type="entry name" value="Disintegrin_CS"/>
</dbReference>
<dbReference type="PROSITE" id="PS50026">
    <property type="entry name" value="EGF_3"/>
    <property type="match status" value="1"/>
</dbReference>
<dbReference type="Pfam" id="PF01421">
    <property type="entry name" value="Reprolysin"/>
    <property type="match status" value="1"/>
</dbReference>
<evidence type="ECO:0000259" key="14">
    <source>
        <dbReference type="PROSITE" id="PS50214"/>
    </source>
</evidence>
<dbReference type="SUPFAM" id="SSF55486">
    <property type="entry name" value="Metalloproteases ('zincins'), catalytic domain"/>
    <property type="match status" value="1"/>
</dbReference>
<dbReference type="PROSITE" id="PS00427">
    <property type="entry name" value="DISINTEGRIN_1"/>
    <property type="match status" value="1"/>
</dbReference>
<sequence length="754" mass="83827">MFLLLVLLSGIGRLHASIKPHKTFLQTTVPEKTSSSDTQKDPVNYAAYRITIEGKPLFVLLKKQSIFSSFSFVYSHDKDGIQYSKSLLAQMDCNYNGYISGFPNSLVSLNICSGLRGVIQLRNISYGIEPMEAVSGFTHIIYEEKSDHTDFHLLGKNVTYYDGNIEYKSRANTERIGLSSLFLRHLEVYIVVDKNLFDYMNSDIKAVTQKVVQIIGLANAMFIQFKMNIIISSIEIWSNENKISTTGNANHILMRFLQWKQKHVFLSHHIAYLFIFKESPDFLGTTYAGNICNENLNAGVILYSTGLSLESYTVGFVQLLGISLGITYGKNDSTCFCSGDVCTMSPEALYSGGAKDFSTCNLDEFKYIGSHGGFRCLYKQAADAKKPSKKICGNGIIEGYEECDCGTSDNCTHKACCDPTSCRLKGKHSVCGSGECCGKQCKYKPIGTLCRKAADPECDFPEYCNGKSSLCVPDTYAQNGYHCNSGDSYCYGGKCRTFAKQCTQLLGQDSRGAPFICFDEINTRADRYGNCGNSFCTFSNVLCGKLVCTWPFKKLIARANLSVIYTHIREDTCVSTYRTKDVPITDVSTTVKKPEDRDDTYVEDGTPCGPDMYCVNFSCKEIRHQPHMGKCDPIIDCQEHGICNNFNHCHCDKGFAPPSCDKNETGFGSIDDGHLTPTGRNSLSKYATMPNHQYQLIFYISLPVLLIIAVVSISKNKLKQLCNKKEAENERSEDSSNTSTSKLSHSASHSLEQS</sequence>
<proteinExistence type="predicted"/>
<dbReference type="PROSITE" id="PS50214">
    <property type="entry name" value="DISINTEGRIN_2"/>
    <property type="match status" value="1"/>
</dbReference>
<evidence type="ECO:0000256" key="6">
    <source>
        <dbReference type="ARBA" id="ARBA00023157"/>
    </source>
</evidence>
<keyword evidence="16" id="KW-1185">Reference proteome</keyword>
<feature type="domain" description="Disintegrin" evidence="14">
    <location>
        <begin position="389"/>
        <end position="479"/>
    </location>
</feature>
<evidence type="ECO:0000256" key="12">
    <source>
        <dbReference type="SAM" id="SignalP"/>
    </source>
</evidence>
<dbReference type="InterPro" id="IPR001590">
    <property type="entry name" value="Peptidase_M12B"/>
</dbReference>
<keyword evidence="12" id="KW-0732">Signal</keyword>
<keyword evidence="6 8" id="KW-1015">Disulfide bond</keyword>
<evidence type="ECO:0000256" key="10">
    <source>
        <dbReference type="SAM" id="MobiDB-lite"/>
    </source>
</evidence>
<feature type="compositionally biased region" description="Basic and acidic residues" evidence="10">
    <location>
        <begin position="723"/>
        <end position="734"/>
    </location>
</feature>
<evidence type="ECO:0000256" key="11">
    <source>
        <dbReference type="SAM" id="Phobius"/>
    </source>
</evidence>
<feature type="disulfide bond" evidence="8">
    <location>
        <begin position="651"/>
        <end position="660"/>
    </location>
</feature>
<dbReference type="Gene3D" id="3.40.390.10">
    <property type="entry name" value="Collagenase (Catalytic Domain)"/>
    <property type="match status" value="1"/>
</dbReference>
<dbReference type="SUPFAM" id="SSF57552">
    <property type="entry name" value="Blood coagulation inhibitor (disintegrin)"/>
    <property type="match status" value="1"/>
</dbReference>
<evidence type="ECO:0000256" key="4">
    <source>
        <dbReference type="ARBA" id="ARBA00022989"/>
    </source>
</evidence>
<dbReference type="SMART" id="SM00608">
    <property type="entry name" value="ACR"/>
    <property type="match status" value="1"/>
</dbReference>
<accession>A0ABM3WNX8</accession>
<evidence type="ECO:0000256" key="2">
    <source>
        <dbReference type="ARBA" id="ARBA00022536"/>
    </source>
</evidence>
<feature type="chain" id="PRO_5046018912" evidence="12">
    <location>
        <begin position="17"/>
        <end position="754"/>
    </location>
</feature>
<keyword evidence="4 11" id="KW-1133">Transmembrane helix</keyword>
<dbReference type="InterPro" id="IPR006586">
    <property type="entry name" value="ADAM_Cys-rich"/>
</dbReference>
<reference evidence="17" key="2">
    <citation type="submission" date="2025-08" db="UniProtKB">
        <authorList>
            <consortium name="RefSeq"/>
        </authorList>
    </citation>
    <scope>IDENTIFICATION</scope>
</reference>
<evidence type="ECO:0000256" key="1">
    <source>
        <dbReference type="ARBA" id="ARBA00004167"/>
    </source>
</evidence>
<dbReference type="RefSeq" id="XP_060038270.1">
    <property type="nucleotide sequence ID" value="XM_060182287.1"/>
</dbReference>
<dbReference type="InterPro" id="IPR036436">
    <property type="entry name" value="Disintegrin_dom_sf"/>
</dbReference>
<evidence type="ECO:0000256" key="3">
    <source>
        <dbReference type="ARBA" id="ARBA00022692"/>
    </source>
</evidence>
<feature type="domain" description="EGF-like" evidence="13">
    <location>
        <begin position="627"/>
        <end position="661"/>
    </location>
</feature>
<evidence type="ECO:0000256" key="5">
    <source>
        <dbReference type="ARBA" id="ARBA00023136"/>
    </source>
</evidence>
<evidence type="ECO:0000313" key="17">
    <source>
        <dbReference type="RefSeq" id="XP_060038270.1"/>
    </source>
</evidence>
<feature type="signal peptide" evidence="12">
    <location>
        <begin position="1"/>
        <end position="16"/>
    </location>
</feature>
<dbReference type="PROSITE" id="PS01186">
    <property type="entry name" value="EGF_2"/>
    <property type="match status" value="1"/>
</dbReference>
<dbReference type="PANTHER" id="PTHR11905">
    <property type="entry name" value="ADAM A DISINTEGRIN AND METALLOPROTEASE DOMAIN"/>
    <property type="match status" value="1"/>
</dbReference>
<organism evidence="16 17">
    <name type="scientific">Erinaceus europaeus</name>
    <name type="common">Western European hedgehog</name>
    <dbReference type="NCBI Taxonomy" id="9365"/>
    <lineage>
        <taxon>Eukaryota</taxon>
        <taxon>Metazoa</taxon>
        <taxon>Chordata</taxon>
        <taxon>Craniata</taxon>
        <taxon>Vertebrata</taxon>
        <taxon>Euteleostomi</taxon>
        <taxon>Mammalia</taxon>
        <taxon>Eutheria</taxon>
        <taxon>Laurasiatheria</taxon>
        <taxon>Eulipotyphla</taxon>
        <taxon>Erinaceidae</taxon>
        <taxon>Erinaceinae</taxon>
        <taxon>Erinaceus</taxon>
    </lineage>
</organism>
<feature type="region of interest" description="Disordered" evidence="10">
    <location>
        <begin position="723"/>
        <end position="754"/>
    </location>
</feature>
<dbReference type="SMART" id="SM00050">
    <property type="entry name" value="DISIN"/>
    <property type="match status" value="1"/>
</dbReference>
<dbReference type="Gene3D" id="4.10.70.10">
    <property type="entry name" value="Disintegrin domain"/>
    <property type="match status" value="1"/>
</dbReference>
<keyword evidence="5 11" id="KW-0472">Membrane</keyword>
<keyword evidence="2 8" id="KW-0245">EGF-like domain</keyword>
<dbReference type="Pfam" id="PF08516">
    <property type="entry name" value="ADAM_CR"/>
    <property type="match status" value="1"/>
</dbReference>
<dbReference type="InterPro" id="IPR034027">
    <property type="entry name" value="Reprolysin_adamalysin"/>
</dbReference>
<reference evidence="16" key="1">
    <citation type="submission" date="2025-05" db="UniProtKB">
        <authorList>
            <consortium name="RefSeq"/>
        </authorList>
    </citation>
    <scope>NUCLEOTIDE SEQUENCE [LARGE SCALE GENOMIC DNA]</scope>
</reference>
<keyword evidence="3 11" id="KW-0812">Transmembrane</keyword>
<dbReference type="InterPro" id="IPR024079">
    <property type="entry name" value="MetalloPept_cat_dom_sf"/>
</dbReference>
<evidence type="ECO:0000313" key="16">
    <source>
        <dbReference type="Proteomes" id="UP001652624"/>
    </source>
</evidence>
<evidence type="ECO:0000259" key="13">
    <source>
        <dbReference type="PROSITE" id="PS50026"/>
    </source>
</evidence>
<feature type="compositionally biased region" description="Low complexity" evidence="10">
    <location>
        <begin position="735"/>
        <end position="754"/>
    </location>
</feature>
<evidence type="ECO:0000256" key="7">
    <source>
        <dbReference type="ARBA" id="ARBA00038664"/>
    </source>
</evidence>
<gene>
    <name evidence="17" type="primary">LOC103107901</name>
</gene>
<dbReference type="PANTHER" id="PTHR11905:SF28">
    <property type="entry name" value="DISINTEGRIN AND METALLOPROTEINASE DOMAIN-CONTAINING PROTEIN 5"/>
    <property type="match status" value="1"/>
</dbReference>
<dbReference type="Pfam" id="PF00200">
    <property type="entry name" value="Disintegrin"/>
    <property type="match status" value="1"/>
</dbReference>
<dbReference type="CDD" id="cd04269">
    <property type="entry name" value="ZnMc_adamalysin_II_like"/>
    <property type="match status" value="1"/>
</dbReference>
<comment type="caution">
    <text evidence="8">Lacks conserved residue(s) required for the propagation of feature annotation.</text>
</comment>
<feature type="disulfide bond" evidence="9">
    <location>
        <begin position="337"/>
        <end position="342"/>
    </location>
</feature>
<protein>
    <submittedName>
        <fullName evidence="17">Disintegrin and metalloproteinase domain-containing protein 5-like isoform X1</fullName>
    </submittedName>
</protein>
<evidence type="ECO:0000256" key="9">
    <source>
        <dbReference type="PROSITE-ProRule" id="PRU00276"/>
    </source>
</evidence>
<feature type="transmembrane region" description="Helical" evidence="11">
    <location>
        <begin position="696"/>
        <end position="714"/>
    </location>
</feature>
<dbReference type="InterPro" id="IPR000742">
    <property type="entry name" value="EGF"/>
</dbReference>
<name>A0ABM3WNX8_ERIEU</name>
<dbReference type="PROSITE" id="PS50215">
    <property type="entry name" value="ADAM_MEPRO"/>
    <property type="match status" value="1"/>
</dbReference>
<dbReference type="InterPro" id="IPR001762">
    <property type="entry name" value="Disintegrin_dom"/>
</dbReference>
<feature type="domain" description="Peptidase M12B" evidence="15">
    <location>
        <begin position="184"/>
        <end position="381"/>
    </location>
</feature>
<evidence type="ECO:0000259" key="15">
    <source>
        <dbReference type="PROSITE" id="PS50215"/>
    </source>
</evidence>
<evidence type="ECO:0000256" key="8">
    <source>
        <dbReference type="PROSITE-ProRule" id="PRU00076"/>
    </source>
</evidence>
<comment type="subunit">
    <text evidence="7">Interacts with TEX101.</text>
</comment>
<dbReference type="Proteomes" id="UP001652624">
    <property type="component" value="Chromosome 2"/>
</dbReference>
<comment type="subcellular location">
    <subcellularLocation>
        <location evidence="1">Membrane</location>
        <topology evidence="1">Single-pass membrane protein</topology>
    </subcellularLocation>
</comment>
<dbReference type="GeneID" id="103107901"/>